<keyword evidence="3" id="KW-1185">Reference proteome</keyword>
<dbReference type="RefSeq" id="WP_123278955.1">
    <property type="nucleotide sequence ID" value="NZ_JALRGU010000098.1"/>
</dbReference>
<evidence type="ECO:0000313" key="3">
    <source>
        <dbReference type="Proteomes" id="UP000281899"/>
    </source>
</evidence>
<keyword evidence="1" id="KW-1133">Transmembrane helix</keyword>
<evidence type="ECO:0000313" key="2">
    <source>
        <dbReference type="EMBL" id="ROH91513.1"/>
    </source>
</evidence>
<proteinExistence type="predicted"/>
<evidence type="ECO:0000256" key="1">
    <source>
        <dbReference type="SAM" id="Phobius"/>
    </source>
</evidence>
<gene>
    <name evidence="2" type="ORF">EGI15_13320</name>
</gene>
<name>A0ABX9X5C7_9FLAO</name>
<organism evidence="2 3">
    <name type="scientific">Chryseobacterium cucumeris</name>
    <dbReference type="NCBI Taxonomy" id="1813611"/>
    <lineage>
        <taxon>Bacteria</taxon>
        <taxon>Pseudomonadati</taxon>
        <taxon>Bacteroidota</taxon>
        <taxon>Flavobacteriia</taxon>
        <taxon>Flavobacteriales</taxon>
        <taxon>Weeksellaceae</taxon>
        <taxon>Chryseobacterium group</taxon>
        <taxon>Chryseobacterium</taxon>
    </lineage>
</organism>
<protein>
    <submittedName>
        <fullName evidence="2">Uncharacterized protein</fullName>
    </submittedName>
</protein>
<keyword evidence="1" id="KW-0812">Transmembrane</keyword>
<feature type="transmembrane region" description="Helical" evidence="1">
    <location>
        <begin position="7"/>
        <end position="23"/>
    </location>
</feature>
<dbReference type="EMBL" id="RJTW01000006">
    <property type="protein sequence ID" value="ROH91513.1"/>
    <property type="molecule type" value="Genomic_DNA"/>
</dbReference>
<keyword evidence="1" id="KW-0472">Membrane</keyword>
<sequence>MKKAIKIFIVTCVSIYWLFTFLYNSPNNFIKIEYQKEMKLFSTFFAQKWSFFAPPPQFNYKLYFTYLDENKNEIAAFEVYSSIIESKRNTRPFNGRAEMVDYTIYGSIEGIVNTIVKERTEINTTQPELNLHNANLLAVQRLSENPEQVQGFLLLKDYAKIVGKDKMSAEKLKTVKYVTININSEEIKKFANRESKKPNVESKVIAFNPYPF</sequence>
<accession>A0ABX9X5C7</accession>
<dbReference type="GeneID" id="301713649"/>
<dbReference type="Proteomes" id="UP000281899">
    <property type="component" value="Unassembled WGS sequence"/>
</dbReference>
<reference evidence="2 3" key="1">
    <citation type="submission" date="2018-11" db="EMBL/GenBank/DDBJ databases">
        <title>Proposal to divide the Flavobacteriaceae and reorganize its genera based on Amino Acid Identity values calculated from whole genome sequences.</title>
        <authorList>
            <person name="Nicholson A.C."/>
            <person name="Gulvik C.A."/>
            <person name="Whitney A.M."/>
            <person name="Humrighouse B.W."/>
            <person name="Bell M."/>
            <person name="Holmes B."/>
            <person name="Steigerwalt A."/>
            <person name="Villarma A."/>
            <person name="Sheth M."/>
            <person name="Batra D."/>
            <person name="Pryor J."/>
            <person name="Bernardet J.-F."/>
            <person name="Hugo C."/>
            <person name="Kampfer P."/>
            <person name="Newman J."/>
            <person name="Mcquiston J.R."/>
        </authorList>
    </citation>
    <scope>NUCLEOTIDE SEQUENCE [LARGE SCALE GENOMIC DNA]</scope>
    <source>
        <strain evidence="2 3">G0235</strain>
    </source>
</reference>
<comment type="caution">
    <text evidence="2">The sequence shown here is derived from an EMBL/GenBank/DDBJ whole genome shotgun (WGS) entry which is preliminary data.</text>
</comment>